<reference evidence="3" key="1">
    <citation type="journal article" date="2019" name="Int. J. Syst. Evol. Microbiol.">
        <title>The Global Catalogue of Microorganisms (GCM) 10K type strain sequencing project: providing services to taxonomists for standard genome sequencing and annotation.</title>
        <authorList>
            <consortium name="The Broad Institute Genomics Platform"/>
            <consortium name="The Broad Institute Genome Sequencing Center for Infectious Disease"/>
            <person name="Wu L."/>
            <person name="Ma J."/>
        </authorList>
    </citation>
    <scope>NUCLEOTIDE SEQUENCE [LARGE SCALE GENOMIC DNA]</scope>
    <source>
        <strain evidence="3">KCTC 42423</strain>
    </source>
</reference>
<keyword evidence="1" id="KW-0812">Transmembrane</keyword>
<organism evidence="2 3">
    <name type="scientific">Aquimarina hainanensis</name>
    <dbReference type="NCBI Taxonomy" id="1578017"/>
    <lineage>
        <taxon>Bacteria</taxon>
        <taxon>Pseudomonadati</taxon>
        <taxon>Bacteroidota</taxon>
        <taxon>Flavobacteriia</taxon>
        <taxon>Flavobacteriales</taxon>
        <taxon>Flavobacteriaceae</taxon>
        <taxon>Aquimarina</taxon>
    </lineage>
</organism>
<evidence type="ECO:0000313" key="3">
    <source>
        <dbReference type="Proteomes" id="UP001597459"/>
    </source>
</evidence>
<evidence type="ECO:0000313" key="2">
    <source>
        <dbReference type="EMBL" id="MFD2593342.1"/>
    </source>
</evidence>
<comment type="caution">
    <text evidence="2">The sequence shown here is derived from an EMBL/GenBank/DDBJ whole genome shotgun (WGS) entry which is preliminary data.</text>
</comment>
<proteinExistence type="predicted"/>
<sequence>MRFKNQWYYILSGELLQFDKIKKSEVIFSTIGDIQRDNLTVFADALVNIKENKRELYTGYVLDYDLSIDDVSELDKLYLGNAKRYKKCEETKKTKPINIPGDVFIINASNIININLTYITDPFSKKKRNMQKAYSISTIIRNWIVLILLVWHAYYYFVESDYILIQEYMNKTSFWGKLFFFFLVNQFTFLFIPSDDSDDDSDDDSKDSDKNNEDKVIHYFYSFKDISYKILIMLFFAILFYFTVCVKMGYAF</sequence>
<evidence type="ECO:0000256" key="1">
    <source>
        <dbReference type="SAM" id="Phobius"/>
    </source>
</evidence>
<gene>
    <name evidence="2" type="ORF">ACFSTE_21075</name>
</gene>
<keyword evidence="1" id="KW-1133">Transmembrane helix</keyword>
<feature type="transmembrane region" description="Helical" evidence="1">
    <location>
        <begin position="230"/>
        <end position="250"/>
    </location>
</feature>
<accession>A0ABW5NCQ5</accession>
<dbReference type="Proteomes" id="UP001597459">
    <property type="component" value="Unassembled WGS sequence"/>
</dbReference>
<dbReference type="RefSeq" id="WP_378298396.1">
    <property type="nucleotide sequence ID" value="NZ_JBHULX010000046.1"/>
</dbReference>
<protein>
    <submittedName>
        <fullName evidence="2">Uncharacterized protein</fullName>
    </submittedName>
</protein>
<dbReference type="EMBL" id="JBHULX010000046">
    <property type="protein sequence ID" value="MFD2593342.1"/>
    <property type="molecule type" value="Genomic_DNA"/>
</dbReference>
<feature type="transmembrane region" description="Helical" evidence="1">
    <location>
        <begin position="133"/>
        <end position="154"/>
    </location>
</feature>
<name>A0ABW5NCQ5_9FLAO</name>
<feature type="transmembrane region" description="Helical" evidence="1">
    <location>
        <begin position="174"/>
        <end position="192"/>
    </location>
</feature>
<keyword evidence="1" id="KW-0472">Membrane</keyword>
<keyword evidence="3" id="KW-1185">Reference proteome</keyword>